<accession>A0A8H6VD11</accession>
<organism evidence="1 2">
    <name type="scientific">Pseudocercospora fuligena</name>
    <dbReference type="NCBI Taxonomy" id="685502"/>
    <lineage>
        <taxon>Eukaryota</taxon>
        <taxon>Fungi</taxon>
        <taxon>Dikarya</taxon>
        <taxon>Ascomycota</taxon>
        <taxon>Pezizomycotina</taxon>
        <taxon>Dothideomycetes</taxon>
        <taxon>Dothideomycetidae</taxon>
        <taxon>Mycosphaerellales</taxon>
        <taxon>Mycosphaerellaceae</taxon>
        <taxon>Pseudocercospora</taxon>
    </lineage>
</organism>
<protein>
    <submittedName>
        <fullName evidence="1">Uncharacterized protein</fullName>
    </submittedName>
</protein>
<keyword evidence="2" id="KW-1185">Reference proteome</keyword>
<dbReference type="AlphaFoldDB" id="A0A8H6VD11"/>
<dbReference type="EMBL" id="JABCIY010000246">
    <property type="protein sequence ID" value="KAF7186775.1"/>
    <property type="molecule type" value="Genomic_DNA"/>
</dbReference>
<gene>
    <name evidence="1" type="ORF">HII31_11872</name>
</gene>
<dbReference type="OrthoDB" id="62952at2759"/>
<comment type="caution">
    <text evidence="1">The sequence shown here is derived from an EMBL/GenBank/DDBJ whole genome shotgun (WGS) entry which is preliminary data.</text>
</comment>
<reference evidence="1" key="1">
    <citation type="submission" date="2020-04" db="EMBL/GenBank/DDBJ databases">
        <title>Draft genome resource of the tomato pathogen Pseudocercospora fuligena.</title>
        <authorList>
            <person name="Zaccaron A."/>
        </authorList>
    </citation>
    <scope>NUCLEOTIDE SEQUENCE</scope>
    <source>
        <strain evidence="1">PF001</strain>
    </source>
</reference>
<sequence length="300" mass="35266">MNIDSTMHEIPASTKAESLQHDAYWRLSALHDYESITKKNLMAALKADGYDFLAAASKQVMVEQSMRVQCGQLRYESCTREELLKFVKDKKVEDVQPDHRSIQHFAFRLRQADGKRTFRYLHLPAELRERIAKYYLREFGDRTLTCPTQPPLARTCKLLRREVLPLFYQRCQFRLQFSLMYDNANEVRWRIPSDTSAWIKGMEPDHFACIRRLVLEETFVSRSWFQSRFQIKVLLAADGTHKVSAISLQKDGWFFDTKQCEKGMSELMDEVGSREGPNRLLVNDVYRMRTVLEESCTLER</sequence>
<name>A0A8H6VD11_9PEZI</name>
<dbReference type="Proteomes" id="UP000660729">
    <property type="component" value="Unassembled WGS sequence"/>
</dbReference>
<evidence type="ECO:0000313" key="1">
    <source>
        <dbReference type="EMBL" id="KAF7186775.1"/>
    </source>
</evidence>
<evidence type="ECO:0000313" key="2">
    <source>
        <dbReference type="Proteomes" id="UP000660729"/>
    </source>
</evidence>
<proteinExistence type="predicted"/>